<evidence type="ECO:0000313" key="6">
    <source>
        <dbReference type="EMBL" id="MEW9309680.1"/>
    </source>
</evidence>
<dbReference type="PROSITE" id="PS51790">
    <property type="entry name" value="MSRB"/>
    <property type="match status" value="1"/>
</dbReference>
<feature type="signal peptide" evidence="4">
    <location>
        <begin position="1"/>
        <end position="21"/>
    </location>
</feature>
<dbReference type="RefSeq" id="WP_367626304.1">
    <property type="nucleotide sequence ID" value="NZ_JBFNQD010000016.1"/>
</dbReference>
<dbReference type="InterPro" id="IPR002579">
    <property type="entry name" value="Met_Sox_Rdtase_MsrB_dom"/>
</dbReference>
<dbReference type="Gene3D" id="2.170.150.20">
    <property type="entry name" value="Peptide methionine sulfoxide reductase"/>
    <property type="match status" value="1"/>
</dbReference>
<dbReference type="InterPro" id="IPR011057">
    <property type="entry name" value="Mss4-like_sf"/>
</dbReference>
<gene>
    <name evidence="6" type="primary">msrB</name>
    <name evidence="6" type="ORF">ABXS05_29275</name>
</gene>
<evidence type="ECO:0000256" key="1">
    <source>
        <dbReference type="ARBA" id="ARBA00012499"/>
    </source>
</evidence>
<dbReference type="Proteomes" id="UP001555786">
    <property type="component" value="Unassembled WGS sequence"/>
</dbReference>
<evidence type="ECO:0000256" key="4">
    <source>
        <dbReference type="SAM" id="SignalP"/>
    </source>
</evidence>
<dbReference type="SUPFAM" id="SSF51316">
    <property type="entry name" value="Mss4-like"/>
    <property type="match status" value="1"/>
</dbReference>
<name>A0ABV3PVH9_9HYPH</name>
<feature type="chain" id="PRO_5046908356" description="peptide-methionine (R)-S-oxide reductase" evidence="4">
    <location>
        <begin position="22"/>
        <end position="158"/>
    </location>
</feature>
<dbReference type="InterPro" id="IPR028427">
    <property type="entry name" value="Met_Sox_Rdtase_MsrB"/>
</dbReference>
<organism evidence="6 7">
    <name type="scientific">Labrys neptuniae</name>
    <dbReference type="NCBI Taxonomy" id="376174"/>
    <lineage>
        <taxon>Bacteria</taxon>
        <taxon>Pseudomonadati</taxon>
        <taxon>Pseudomonadota</taxon>
        <taxon>Alphaproteobacteria</taxon>
        <taxon>Hyphomicrobiales</taxon>
        <taxon>Xanthobacteraceae</taxon>
        <taxon>Labrys</taxon>
    </lineage>
</organism>
<sequence length="158" mass="16810">MPTRRDFLGLVLLGGASFAFAQAAAAGPARLTLSEAEWRRRLTPARFAILRGAGTEPAFTSSLLHEQRAGRFTCAGCGTALFSSRTKYDSGTGWPSYWAPIGRSVRTSRDTSLGMTRTAVACARCEGHLGHVFDDGPKPTGLRYCINGLALAFLPGTA</sequence>
<evidence type="ECO:0000259" key="5">
    <source>
        <dbReference type="PROSITE" id="PS51790"/>
    </source>
</evidence>
<comment type="caution">
    <text evidence="6">The sequence shown here is derived from an EMBL/GenBank/DDBJ whole genome shotgun (WGS) entry which is preliminary data.</text>
</comment>
<dbReference type="GO" id="GO:0033743">
    <property type="term" value="F:peptide-methionine (R)-S-oxide reductase activity"/>
    <property type="evidence" value="ECO:0007669"/>
    <property type="project" value="UniProtKB-EC"/>
</dbReference>
<accession>A0ABV3PVH9</accession>
<evidence type="ECO:0000256" key="3">
    <source>
        <dbReference type="ARBA" id="ARBA00048488"/>
    </source>
</evidence>
<evidence type="ECO:0000313" key="7">
    <source>
        <dbReference type="Proteomes" id="UP001555786"/>
    </source>
</evidence>
<dbReference type="InterPro" id="IPR006311">
    <property type="entry name" value="TAT_signal"/>
</dbReference>
<dbReference type="PANTHER" id="PTHR10173">
    <property type="entry name" value="METHIONINE SULFOXIDE REDUCTASE"/>
    <property type="match status" value="1"/>
</dbReference>
<dbReference type="NCBIfam" id="TIGR00357">
    <property type="entry name" value="peptide-methionine (R)-S-oxide reductase MsrB"/>
    <property type="match status" value="1"/>
</dbReference>
<dbReference type="PANTHER" id="PTHR10173:SF57">
    <property type="entry name" value="PEPTIDE-METHIONINE (R)-S-OXIDE REDUCTASE"/>
    <property type="match status" value="1"/>
</dbReference>
<evidence type="ECO:0000256" key="2">
    <source>
        <dbReference type="ARBA" id="ARBA00023002"/>
    </source>
</evidence>
<dbReference type="EMBL" id="JBFNQD010000016">
    <property type="protein sequence ID" value="MEW9309680.1"/>
    <property type="molecule type" value="Genomic_DNA"/>
</dbReference>
<reference evidence="6 7" key="1">
    <citation type="submission" date="2024-07" db="EMBL/GenBank/DDBJ databases">
        <title>Description of Labrys sedimenti sp. nov., isolated from a diclofenac-degrading enrichment culture.</title>
        <authorList>
            <person name="Tancsics A."/>
            <person name="Csepanyi A."/>
        </authorList>
    </citation>
    <scope>NUCLEOTIDE SEQUENCE [LARGE SCALE GENOMIC DNA]</scope>
    <source>
        <strain evidence="6 7">LMG 23578</strain>
    </source>
</reference>
<feature type="domain" description="MsrB" evidence="5">
    <location>
        <begin position="35"/>
        <end position="156"/>
    </location>
</feature>
<keyword evidence="2 6" id="KW-0560">Oxidoreductase</keyword>
<keyword evidence="4" id="KW-0732">Signal</keyword>
<dbReference type="PROSITE" id="PS51318">
    <property type="entry name" value="TAT"/>
    <property type="match status" value="1"/>
</dbReference>
<proteinExistence type="predicted"/>
<comment type="catalytic activity">
    <reaction evidence="3">
        <text>L-methionyl-[protein] + [thioredoxin]-disulfide + H2O = L-methionyl-(R)-S-oxide-[protein] + [thioredoxin]-dithiol</text>
        <dbReference type="Rhea" id="RHEA:24164"/>
        <dbReference type="Rhea" id="RHEA-COMP:10698"/>
        <dbReference type="Rhea" id="RHEA-COMP:10700"/>
        <dbReference type="Rhea" id="RHEA-COMP:12313"/>
        <dbReference type="Rhea" id="RHEA-COMP:12314"/>
        <dbReference type="ChEBI" id="CHEBI:15377"/>
        <dbReference type="ChEBI" id="CHEBI:16044"/>
        <dbReference type="ChEBI" id="CHEBI:29950"/>
        <dbReference type="ChEBI" id="CHEBI:45764"/>
        <dbReference type="ChEBI" id="CHEBI:50058"/>
        <dbReference type="EC" id="1.8.4.12"/>
    </reaction>
</comment>
<protein>
    <recommendedName>
        <fullName evidence="1">peptide-methionine (R)-S-oxide reductase</fullName>
        <ecNumber evidence="1">1.8.4.12</ecNumber>
    </recommendedName>
</protein>
<dbReference type="Pfam" id="PF01641">
    <property type="entry name" value="SelR"/>
    <property type="match status" value="1"/>
</dbReference>
<dbReference type="EC" id="1.8.4.12" evidence="1"/>
<keyword evidence="7" id="KW-1185">Reference proteome</keyword>